<dbReference type="InParanoid" id="A0A0C3F8I6"/>
<dbReference type="Proteomes" id="UP000054166">
    <property type="component" value="Unassembled WGS sequence"/>
</dbReference>
<evidence type="ECO:0000313" key="2">
    <source>
        <dbReference type="EMBL" id="KIM81070.1"/>
    </source>
</evidence>
<reference evidence="2 3" key="1">
    <citation type="submission" date="2014-04" db="EMBL/GenBank/DDBJ databases">
        <authorList>
            <consortium name="DOE Joint Genome Institute"/>
            <person name="Kuo A."/>
            <person name="Tarkka M."/>
            <person name="Buscot F."/>
            <person name="Kohler A."/>
            <person name="Nagy L.G."/>
            <person name="Floudas D."/>
            <person name="Copeland A."/>
            <person name="Barry K.W."/>
            <person name="Cichocki N."/>
            <person name="Veneault-Fourrey C."/>
            <person name="LaButti K."/>
            <person name="Lindquist E.A."/>
            <person name="Lipzen A."/>
            <person name="Lundell T."/>
            <person name="Morin E."/>
            <person name="Murat C."/>
            <person name="Sun H."/>
            <person name="Tunlid A."/>
            <person name="Henrissat B."/>
            <person name="Grigoriev I.V."/>
            <person name="Hibbett D.S."/>
            <person name="Martin F."/>
            <person name="Nordberg H.P."/>
            <person name="Cantor M.N."/>
            <person name="Hua S.X."/>
        </authorList>
    </citation>
    <scope>NUCLEOTIDE SEQUENCE [LARGE SCALE GENOMIC DNA]</scope>
    <source>
        <strain evidence="2 3">F 1598</strain>
    </source>
</reference>
<protein>
    <submittedName>
        <fullName evidence="2">Uncharacterized protein</fullName>
    </submittedName>
</protein>
<name>A0A0C3F8I6_PILCF</name>
<dbReference type="EMBL" id="KN833001">
    <property type="protein sequence ID" value="KIM81070.1"/>
    <property type="molecule type" value="Genomic_DNA"/>
</dbReference>
<proteinExistence type="predicted"/>
<gene>
    <name evidence="2" type="ORF">PILCRDRAFT_821907</name>
</gene>
<evidence type="ECO:0000313" key="3">
    <source>
        <dbReference type="Proteomes" id="UP000054166"/>
    </source>
</evidence>
<keyword evidence="1" id="KW-0812">Transmembrane</keyword>
<accession>A0A0C3F8I6</accession>
<keyword evidence="3" id="KW-1185">Reference proteome</keyword>
<dbReference type="AlphaFoldDB" id="A0A0C3F8I6"/>
<feature type="transmembrane region" description="Helical" evidence="1">
    <location>
        <begin position="23"/>
        <end position="47"/>
    </location>
</feature>
<evidence type="ECO:0000256" key="1">
    <source>
        <dbReference type="SAM" id="Phobius"/>
    </source>
</evidence>
<keyword evidence="1" id="KW-0472">Membrane</keyword>
<dbReference type="HOGENOM" id="CLU_2638933_0_0_1"/>
<organism evidence="2 3">
    <name type="scientific">Piloderma croceum (strain F 1598)</name>
    <dbReference type="NCBI Taxonomy" id="765440"/>
    <lineage>
        <taxon>Eukaryota</taxon>
        <taxon>Fungi</taxon>
        <taxon>Dikarya</taxon>
        <taxon>Basidiomycota</taxon>
        <taxon>Agaricomycotina</taxon>
        <taxon>Agaricomycetes</taxon>
        <taxon>Agaricomycetidae</taxon>
        <taxon>Atheliales</taxon>
        <taxon>Atheliaceae</taxon>
        <taxon>Piloderma</taxon>
    </lineage>
</organism>
<reference evidence="3" key="2">
    <citation type="submission" date="2015-01" db="EMBL/GenBank/DDBJ databases">
        <title>Evolutionary Origins and Diversification of the Mycorrhizal Mutualists.</title>
        <authorList>
            <consortium name="DOE Joint Genome Institute"/>
            <consortium name="Mycorrhizal Genomics Consortium"/>
            <person name="Kohler A."/>
            <person name="Kuo A."/>
            <person name="Nagy L.G."/>
            <person name="Floudas D."/>
            <person name="Copeland A."/>
            <person name="Barry K.W."/>
            <person name="Cichocki N."/>
            <person name="Veneault-Fourrey C."/>
            <person name="LaButti K."/>
            <person name="Lindquist E.A."/>
            <person name="Lipzen A."/>
            <person name="Lundell T."/>
            <person name="Morin E."/>
            <person name="Murat C."/>
            <person name="Riley R."/>
            <person name="Ohm R."/>
            <person name="Sun H."/>
            <person name="Tunlid A."/>
            <person name="Henrissat B."/>
            <person name="Grigoriev I.V."/>
            <person name="Hibbett D.S."/>
            <person name="Martin F."/>
        </authorList>
    </citation>
    <scope>NUCLEOTIDE SEQUENCE [LARGE SCALE GENOMIC DNA]</scope>
    <source>
        <strain evidence="3">F 1598</strain>
    </source>
</reference>
<sequence>MLASCLPVVSSYGRHDPGRRSGAFPVGLGSSGQLVPSAGIMAFILFLKSDQMHLHATPAPNYGPTDAVRLARHGFPR</sequence>
<keyword evidence="1" id="KW-1133">Transmembrane helix</keyword>